<dbReference type="GO" id="GO:0003677">
    <property type="term" value="F:DNA binding"/>
    <property type="evidence" value="ECO:0007669"/>
    <property type="project" value="UniProtKB-KW"/>
</dbReference>
<sequence>MDEQIFLDFKLNFNLCSSKLDRPTLVYAVVYFRGKQYKISTGVKVYPNQWNKRKQIAMVSTGFTKLDNRNNSIVNSKLQEILYRFEQSKLYLCDNVEQIGCLYYILKRYINPNMKDRSVKMKIEEVGTVILSRYAEKKGRGYDGAVSNLKKYLKEKERSDTLENINKKLLEDYQEYLCSTPTKGNVVRTYNTIKDTLMKLRTLLKMAHEDTNITFDYYKNEIDKFKIIQSELSRKEKKSKQVPLTEEQVEILYKLKLSGIEEEVRDVFVCQCLLGQRIGDMPRLFRGDYTIIDNNTVTIPVQKTNEDATIYLFPIAKELLSKYRERGFRHLQIPATEEECKKSRMVDVLNSIIKKICKDAGFDSGVTYKEQRGTEKLTLTKKLYELIHTHIARHTFITIMCNMGIPKETVIIATAHEDTKMIDEVYLHQSAQDNAMKLAAAIEEKARGSIFNTGETFPINKVEHTMNVPIGITFETLLDTQFFASKINKAVELQSQVGHLKDGKLCSYDNEIASLISEIEKFSQSSTSDSDVAKQYVKQLSVGKLSDLHECFREMIIKCIKIGISKDAIMQFINKALEIGLLDNERFINIKEITTALLDKRNQD</sequence>
<dbReference type="InterPro" id="IPR050090">
    <property type="entry name" value="Tyrosine_recombinase_XerCD"/>
</dbReference>
<reference evidence="5 6" key="1">
    <citation type="submission" date="2015-09" db="EMBL/GenBank/DDBJ databases">
        <authorList>
            <consortium name="Pathogen Informatics"/>
        </authorList>
    </citation>
    <scope>NUCLEOTIDE SEQUENCE [LARGE SCALE GENOMIC DNA]</scope>
    <source>
        <strain evidence="5 6">2789STDY5834898</strain>
    </source>
</reference>
<name>A0A174MRE3_BACUN</name>
<evidence type="ECO:0000256" key="1">
    <source>
        <dbReference type="ARBA" id="ARBA00008857"/>
    </source>
</evidence>
<evidence type="ECO:0000313" key="6">
    <source>
        <dbReference type="Proteomes" id="UP000095766"/>
    </source>
</evidence>
<proteinExistence type="inferred from homology"/>
<organism evidence="5 6">
    <name type="scientific">Bacteroides uniformis</name>
    <dbReference type="NCBI Taxonomy" id="820"/>
    <lineage>
        <taxon>Bacteria</taxon>
        <taxon>Pseudomonadati</taxon>
        <taxon>Bacteroidota</taxon>
        <taxon>Bacteroidia</taxon>
        <taxon>Bacteroidales</taxon>
        <taxon>Bacteroidaceae</taxon>
        <taxon>Bacteroides</taxon>
    </lineage>
</organism>
<dbReference type="PANTHER" id="PTHR30349:SF64">
    <property type="entry name" value="PROPHAGE INTEGRASE INTD-RELATED"/>
    <property type="match status" value="1"/>
</dbReference>
<dbReference type="GO" id="GO:0006310">
    <property type="term" value="P:DNA recombination"/>
    <property type="evidence" value="ECO:0007669"/>
    <property type="project" value="UniProtKB-KW"/>
</dbReference>
<dbReference type="Proteomes" id="UP000095766">
    <property type="component" value="Unassembled WGS sequence"/>
</dbReference>
<evidence type="ECO:0000313" key="5">
    <source>
        <dbReference type="EMBL" id="CUP37317.1"/>
    </source>
</evidence>
<dbReference type="InterPro" id="IPR013762">
    <property type="entry name" value="Integrase-like_cat_sf"/>
</dbReference>
<evidence type="ECO:0000256" key="2">
    <source>
        <dbReference type="ARBA" id="ARBA00023125"/>
    </source>
</evidence>
<dbReference type="Gene3D" id="1.10.443.10">
    <property type="entry name" value="Intergrase catalytic core"/>
    <property type="match status" value="1"/>
</dbReference>
<dbReference type="GO" id="GO:0015074">
    <property type="term" value="P:DNA integration"/>
    <property type="evidence" value="ECO:0007669"/>
    <property type="project" value="InterPro"/>
</dbReference>
<dbReference type="PROSITE" id="PS51898">
    <property type="entry name" value="TYR_RECOMBINASE"/>
    <property type="match status" value="1"/>
</dbReference>
<dbReference type="AlphaFoldDB" id="A0A174MRE3"/>
<accession>A0A174MRE3</accession>
<dbReference type="InterPro" id="IPR025269">
    <property type="entry name" value="SAM-like_dom"/>
</dbReference>
<feature type="domain" description="Tyr recombinase" evidence="4">
    <location>
        <begin position="239"/>
        <end position="439"/>
    </location>
</feature>
<dbReference type="InterPro" id="IPR010998">
    <property type="entry name" value="Integrase_recombinase_N"/>
</dbReference>
<keyword evidence="2" id="KW-0238">DNA-binding</keyword>
<evidence type="ECO:0000259" key="4">
    <source>
        <dbReference type="PROSITE" id="PS51898"/>
    </source>
</evidence>
<dbReference type="Pfam" id="PF00589">
    <property type="entry name" value="Phage_integrase"/>
    <property type="match status" value="1"/>
</dbReference>
<dbReference type="RefSeq" id="WP_057252992.1">
    <property type="nucleotide sequence ID" value="NZ_CZAO01000005.1"/>
</dbReference>
<evidence type="ECO:0000256" key="3">
    <source>
        <dbReference type="ARBA" id="ARBA00023172"/>
    </source>
</evidence>
<dbReference type="SUPFAM" id="SSF56349">
    <property type="entry name" value="DNA breaking-rejoining enzymes"/>
    <property type="match status" value="1"/>
</dbReference>
<dbReference type="Gene3D" id="1.10.150.130">
    <property type="match status" value="1"/>
</dbReference>
<dbReference type="Pfam" id="PF13102">
    <property type="entry name" value="Phage_int_SAM_5"/>
    <property type="match status" value="1"/>
</dbReference>
<dbReference type="EMBL" id="CZAO01000005">
    <property type="protein sequence ID" value="CUP37317.1"/>
    <property type="molecule type" value="Genomic_DNA"/>
</dbReference>
<gene>
    <name evidence="5" type="ORF">ERS852510_01417</name>
</gene>
<dbReference type="PANTHER" id="PTHR30349">
    <property type="entry name" value="PHAGE INTEGRASE-RELATED"/>
    <property type="match status" value="1"/>
</dbReference>
<protein>
    <submittedName>
        <fullName evidence="5">Integrase</fullName>
    </submittedName>
</protein>
<comment type="similarity">
    <text evidence="1">Belongs to the 'phage' integrase family.</text>
</comment>
<keyword evidence="3" id="KW-0233">DNA recombination</keyword>
<dbReference type="InterPro" id="IPR011010">
    <property type="entry name" value="DNA_brk_join_enz"/>
</dbReference>
<dbReference type="InterPro" id="IPR002104">
    <property type="entry name" value="Integrase_catalytic"/>
</dbReference>